<keyword evidence="2" id="KW-1185">Reference proteome</keyword>
<sequence length="102" mass="11261">MKLVLKYSFKGRLQDSESPEVVSTNRCSQFESELFQAFTQYLGSKRIRLSSGFNDMAAPSGFVLTLRSSHSQPSVTSAVGIGIVSHYGTRSVSMPVRQLKLL</sequence>
<name>A0A4Y2AL28_ARAVE</name>
<dbReference type="Proteomes" id="UP000499080">
    <property type="component" value="Unassembled WGS sequence"/>
</dbReference>
<dbReference type="OrthoDB" id="10053156at2759"/>
<comment type="caution">
    <text evidence="1">The sequence shown here is derived from an EMBL/GenBank/DDBJ whole genome shotgun (WGS) entry which is preliminary data.</text>
</comment>
<accession>A0A4Y2AL28</accession>
<dbReference type="AlphaFoldDB" id="A0A4Y2AL28"/>
<evidence type="ECO:0000313" key="2">
    <source>
        <dbReference type="Proteomes" id="UP000499080"/>
    </source>
</evidence>
<evidence type="ECO:0000313" key="1">
    <source>
        <dbReference type="EMBL" id="GBL80552.1"/>
    </source>
</evidence>
<protein>
    <submittedName>
        <fullName evidence="1">Uncharacterized protein</fullName>
    </submittedName>
</protein>
<reference evidence="1 2" key="1">
    <citation type="journal article" date="2019" name="Sci. Rep.">
        <title>Orb-weaving spider Araneus ventricosus genome elucidates the spidroin gene catalogue.</title>
        <authorList>
            <person name="Kono N."/>
            <person name="Nakamura H."/>
            <person name="Ohtoshi R."/>
            <person name="Moran D.A.P."/>
            <person name="Shinohara A."/>
            <person name="Yoshida Y."/>
            <person name="Fujiwara M."/>
            <person name="Mori M."/>
            <person name="Tomita M."/>
            <person name="Arakawa K."/>
        </authorList>
    </citation>
    <scope>NUCLEOTIDE SEQUENCE [LARGE SCALE GENOMIC DNA]</scope>
</reference>
<dbReference type="EMBL" id="BGPR01000022">
    <property type="protein sequence ID" value="GBL80552.1"/>
    <property type="molecule type" value="Genomic_DNA"/>
</dbReference>
<proteinExistence type="predicted"/>
<gene>
    <name evidence="1" type="ORF">AVEN_225246_1</name>
</gene>
<organism evidence="1 2">
    <name type="scientific">Araneus ventricosus</name>
    <name type="common">Orbweaver spider</name>
    <name type="synonym">Epeira ventricosa</name>
    <dbReference type="NCBI Taxonomy" id="182803"/>
    <lineage>
        <taxon>Eukaryota</taxon>
        <taxon>Metazoa</taxon>
        <taxon>Ecdysozoa</taxon>
        <taxon>Arthropoda</taxon>
        <taxon>Chelicerata</taxon>
        <taxon>Arachnida</taxon>
        <taxon>Araneae</taxon>
        <taxon>Araneomorphae</taxon>
        <taxon>Entelegynae</taxon>
        <taxon>Araneoidea</taxon>
        <taxon>Araneidae</taxon>
        <taxon>Araneus</taxon>
    </lineage>
</organism>